<dbReference type="PANTHER" id="PTHR48047:SF28">
    <property type="entry name" value="F11M15.8 PROTEIN"/>
    <property type="match status" value="1"/>
</dbReference>
<gene>
    <name evidence="3" type="ORF">CB5_LOCUS30563</name>
</gene>
<dbReference type="Gene3D" id="3.40.50.2000">
    <property type="entry name" value="Glycogen Phosphorylase B"/>
    <property type="match status" value="2"/>
</dbReference>
<organism evidence="3">
    <name type="scientific">Ananas comosus var. bracteatus</name>
    <name type="common">red pineapple</name>
    <dbReference type="NCBI Taxonomy" id="296719"/>
    <lineage>
        <taxon>Eukaryota</taxon>
        <taxon>Viridiplantae</taxon>
        <taxon>Streptophyta</taxon>
        <taxon>Embryophyta</taxon>
        <taxon>Tracheophyta</taxon>
        <taxon>Spermatophyta</taxon>
        <taxon>Magnoliopsida</taxon>
        <taxon>Liliopsida</taxon>
        <taxon>Poales</taxon>
        <taxon>Bromeliaceae</taxon>
        <taxon>Bromelioideae</taxon>
        <taxon>Ananas</taxon>
    </lineage>
</organism>
<dbReference type="GO" id="GO:0035251">
    <property type="term" value="F:UDP-glucosyltransferase activity"/>
    <property type="evidence" value="ECO:0007669"/>
    <property type="project" value="TreeGrafter"/>
</dbReference>
<evidence type="ECO:0000256" key="1">
    <source>
        <dbReference type="ARBA" id="ARBA00009995"/>
    </source>
</evidence>
<dbReference type="PANTHER" id="PTHR48047">
    <property type="entry name" value="GLYCOSYLTRANSFERASE"/>
    <property type="match status" value="1"/>
</dbReference>
<feature type="compositionally biased region" description="Low complexity" evidence="2">
    <location>
        <begin position="1"/>
        <end position="32"/>
    </location>
</feature>
<evidence type="ECO:0000256" key="2">
    <source>
        <dbReference type="SAM" id="MobiDB-lite"/>
    </source>
</evidence>
<dbReference type="AlphaFoldDB" id="A0A6V7QVS4"/>
<feature type="compositionally biased region" description="Basic residues" evidence="2">
    <location>
        <begin position="285"/>
        <end position="298"/>
    </location>
</feature>
<dbReference type="EMBL" id="CAJEUB010000055">
    <property type="protein sequence ID" value="CAD1847352.1"/>
    <property type="molecule type" value="Genomic_DNA"/>
</dbReference>
<feature type="compositionally biased region" description="Pro residues" evidence="2">
    <location>
        <begin position="81"/>
        <end position="105"/>
    </location>
</feature>
<reference evidence="3" key="1">
    <citation type="submission" date="2020-07" db="EMBL/GenBank/DDBJ databases">
        <authorList>
            <person name="Lin J."/>
        </authorList>
    </citation>
    <scope>NUCLEOTIDE SEQUENCE</scope>
</reference>
<name>A0A6V7QVS4_ANACO</name>
<feature type="region of interest" description="Disordered" evidence="2">
    <location>
        <begin position="1"/>
        <end position="36"/>
    </location>
</feature>
<sequence>MANTTNNNTSSSSSSSSLSSSNGNSSSSSSSNGRRRPHAVVFPFPAQGHMIPLLDLAHVLSLRYGFVVTVVPSTCGTSPPLLRPLPHPRPLPPPPRRPLLGPNPRPGPAPVSLVVSDFFLGWTHHLAADLAVPRLAFFSSGAFADSLIQHLWLHPPSAADGDPHSFPSLPTAPSFPYAHLPSLNRGYRRGDPDWEFARDSLLANALCWGAAINTFHALEGPFLDHLRRSGALGRRVWAVGPLKPTGPPGARGGASSVPAAELAAWLAACPRAPSSTCASGASTPHPRRRRARWPRRSA</sequence>
<feature type="region of interest" description="Disordered" evidence="2">
    <location>
        <begin position="272"/>
        <end position="298"/>
    </location>
</feature>
<evidence type="ECO:0000313" key="3">
    <source>
        <dbReference type="EMBL" id="CAD1847352.1"/>
    </source>
</evidence>
<feature type="region of interest" description="Disordered" evidence="2">
    <location>
        <begin position="78"/>
        <end position="105"/>
    </location>
</feature>
<accession>A0A6V7QVS4</accession>
<proteinExistence type="inferred from homology"/>
<dbReference type="SUPFAM" id="SSF53756">
    <property type="entry name" value="UDP-Glycosyltransferase/glycogen phosphorylase"/>
    <property type="match status" value="1"/>
</dbReference>
<protein>
    <submittedName>
        <fullName evidence="3">Uncharacterized protein</fullName>
    </submittedName>
</protein>
<comment type="similarity">
    <text evidence="1">Belongs to the UDP-glycosyltransferase family.</text>
</comment>